<comment type="caution">
    <text evidence="1">The sequence shown here is derived from an EMBL/GenBank/DDBJ whole genome shotgun (WGS) entry which is preliminary data.</text>
</comment>
<accession>S7WN62</accession>
<name>S7WN62_9BACT</name>
<evidence type="ECO:0000313" key="2">
    <source>
        <dbReference type="Proteomes" id="UP000014974"/>
    </source>
</evidence>
<proteinExistence type="predicted"/>
<gene>
    <name evidence="1" type="ORF">ADICYQ_5335</name>
</gene>
<reference evidence="1 2" key="1">
    <citation type="journal article" date="2013" name="Genome Announc.">
        <title>Draft Genome Sequence of Cyclobacterium qasimii Strain M12-11BT, Isolated from Arctic Marine Sediment.</title>
        <authorList>
            <person name="Shivaji S."/>
            <person name="Ara S."/>
            <person name="Singh A."/>
            <person name="Kumar Pinnaka A."/>
        </authorList>
    </citation>
    <scope>NUCLEOTIDE SEQUENCE [LARGE SCALE GENOMIC DNA]</scope>
    <source>
        <strain evidence="1 2">M12-11B</strain>
    </source>
</reference>
<organism evidence="1 2">
    <name type="scientific">Cyclobacterium qasimii M12-11B</name>
    <dbReference type="NCBI Taxonomy" id="641524"/>
    <lineage>
        <taxon>Bacteria</taxon>
        <taxon>Pseudomonadati</taxon>
        <taxon>Bacteroidota</taxon>
        <taxon>Cytophagia</taxon>
        <taxon>Cytophagales</taxon>
        <taxon>Cyclobacteriaceae</taxon>
        <taxon>Cyclobacterium</taxon>
    </lineage>
</organism>
<dbReference type="AlphaFoldDB" id="S7WN62"/>
<dbReference type="Proteomes" id="UP000014974">
    <property type="component" value="Unassembled WGS sequence"/>
</dbReference>
<sequence length="43" mass="4982">MRSLSIFLYRIKKEVGLEMDLKFFEGKLAFGIKNTSKRSTIGQ</sequence>
<dbReference type="EMBL" id="ATNM01000189">
    <property type="protein sequence ID" value="EPR65628.1"/>
    <property type="molecule type" value="Genomic_DNA"/>
</dbReference>
<evidence type="ECO:0000313" key="1">
    <source>
        <dbReference type="EMBL" id="EPR65628.1"/>
    </source>
</evidence>
<protein>
    <submittedName>
        <fullName evidence="1">Uncharacterized protein</fullName>
    </submittedName>
</protein>